<gene>
    <name evidence="2" type="ORF">KDK_65350</name>
</gene>
<organism evidence="2 3">
    <name type="scientific">Dictyobacter kobayashii</name>
    <dbReference type="NCBI Taxonomy" id="2014872"/>
    <lineage>
        <taxon>Bacteria</taxon>
        <taxon>Bacillati</taxon>
        <taxon>Chloroflexota</taxon>
        <taxon>Ktedonobacteria</taxon>
        <taxon>Ktedonobacterales</taxon>
        <taxon>Dictyobacteraceae</taxon>
        <taxon>Dictyobacter</taxon>
    </lineage>
</organism>
<accession>A0A402AUJ0</accession>
<protein>
    <submittedName>
        <fullName evidence="2">Uncharacterized protein</fullName>
    </submittedName>
</protein>
<keyword evidence="3" id="KW-1185">Reference proteome</keyword>
<dbReference type="EMBL" id="BIFS01000002">
    <property type="protein sequence ID" value="GCE22735.1"/>
    <property type="molecule type" value="Genomic_DNA"/>
</dbReference>
<feature type="region of interest" description="Disordered" evidence="1">
    <location>
        <begin position="29"/>
        <end position="54"/>
    </location>
</feature>
<evidence type="ECO:0000313" key="2">
    <source>
        <dbReference type="EMBL" id="GCE22735.1"/>
    </source>
</evidence>
<name>A0A402AUJ0_9CHLR</name>
<evidence type="ECO:0000313" key="3">
    <source>
        <dbReference type="Proteomes" id="UP000287188"/>
    </source>
</evidence>
<evidence type="ECO:0000256" key="1">
    <source>
        <dbReference type="SAM" id="MobiDB-lite"/>
    </source>
</evidence>
<proteinExistence type="predicted"/>
<dbReference type="AlphaFoldDB" id="A0A402AUJ0"/>
<comment type="caution">
    <text evidence="2">The sequence shown here is derived from an EMBL/GenBank/DDBJ whole genome shotgun (WGS) entry which is preliminary data.</text>
</comment>
<dbReference type="Proteomes" id="UP000287188">
    <property type="component" value="Unassembled WGS sequence"/>
</dbReference>
<reference evidence="3" key="1">
    <citation type="submission" date="2018-12" db="EMBL/GenBank/DDBJ databases">
        <title>Tengunoibacter tsumagoiensis gen. nov., sp. nov., Dictyobacter kobayashii sp. nov., D. alpinus sp. nov., and D. joshuensis sp. nov. and description of Dictyobacteraceae fam. nov. within the order Ktedonobacterales isolated from Tengu-no-mugimeshi.</title>
        <authorList>
            <person name="Wang C.M."/>
            <person name="Zheng Y."/>
            <person name="Sakai Y."/>
            <person name="Toyoda A."/>
            <person name="Minakuchi Y."/>
            <person name="Abe K."/>
            <person name="Yokota A."/>
            <person name="Yabe S."/>
        </authorList>
    </citation>
    <scope>NUCLEOTIDE SEQUENCE [LARGE SCALE GENOMIC DNA]</scope>
    <source>
        <strain evidence="3">Uno11</strain>
    </source>
</reference>
<sequence length="54" mass="6095">MSLQNTIYGAAKKKEYYIRKDCVLNQQAEKQTGNERKRARIANRGRSIDAPPGG</sequence>